<proteinExistence type="inferred from homology"/>
<dbReference type="OrthoDB" id="2364866at2"/>
<reference evidence="4" key="1">
    <citation type="submission" date="2016-11" db="EMBL/GenBank/DDBJ databases">
        <authorList>
            <person name="Varghese N."/>
            <person name="Submissions S."/>
        </authorList>
    </citation>
    <scope>NUCLEOTIDE SEQUENCE [LARGE SCALE GENOMIC DNA]</scope>
    <source>
        <strain evidence="4">DSM 22623</strain>
    </source>
</reference>
<evidence type="ECO:0000256" key="1">
    <source>
        <dbReference type="ARBA" id="ARBA00006817"/>
    </source>
</evidence>
<evidence type="ECO:0000259" key="2">
    <source>
        <dbReference type="Pfam" id="PF08327"/>
    </source>
</evidence>
<dbReference type="AlphaFoldDB" id="A0A1M6GDM3"/>
<feature type="domain" description="Activator of Hsp90 ATPase homologue 1/2-like C-terminal" evidence="2">
    <location>
        <begin position="17"/>
        <end position="137"/>
    </location>
</feature>
<keyword evidence="4" id="KW-1185">Reference proteome</keyword>
<name>A0A1M6GDM3_9FLAO</name>
<dbReference type="EMBL" id="FQYP01000005">
    <property type="protein sequence ID" value="SHJ08027.1"/>
    <property type="molecule type" value="Genomic_DNA"/>
</dbReference>
<dbReference type="Pfam" id="PF08327">
    <property type="entry name" value="AHSA1"/>
    <property type="match status" value="1"/>
</dbReference>
<dbReference type="InterPro" id="IPR013538">
    <property type="entry name" value="ASHA1/2-like_C"/>
</dbReference>
<gene>
    <name evidence="3" type="ORF">SAMN04488508_105219</name>
</gene>
<evidence type="ECO:0000313" key="4">
    <source>
        <dbReference type="Proteomes" id="UP000184432"/>
    </source>
</evidence>
<evidence type="ECO:0000313" key="3">
    <source>
        <dbReference type="EMBL" id="SHJ08027.1"/>
    </source>
</evidence>
<dbReference type="RefSeq" id="WP_073316421.1">
    <property type="nucleotide sequence ID" value="NZ_FQYP01000005.1"/>
</dbReference>
<organism evidence="3 4">
    <name type="scientific">Aquimarina spongiae</name>
    <dbReference type="NCBI Taxonomy" id="570521"/>
    <lineage>
        <taxon>Bacteria</taxon>
        <taxon>Pseudomonadati</taxon>
        <taxon>Bacteroidota</taxon>
        <taxon>Flavobacteriia</taxon>
        <taxon>Flavobacteriales</taxon>
        <taxon>Flavobacteriaceae</taxon>
        <taxon>Aquimarina</taxon>
    </lineage>
</organism>
<sequence>MKEPITSTKVSMMIRKPVTKVFEAFIDPAITTKFWFTRSSGKLKEGEKLIWGWDMYNVEAPVLVRKITPNRTIEIEWGEGQDHSLVTWGFDAITEKDTYVTITNAELKGQGDKLIHLLIDTTGGFTMVLAGLKAWLEHGIQLHLVGDKFPKELRDRQS</sequence>
<dbReference type="STRING" id="570521.SAMN04488508_105219"/>
<accession>A0A1M6GDM3</accession>
<protein>
    <submittedName>
        <fullName evidence="3">Uncharacterized conserved protein YndB, AHSA1/START domain</fullName>
    </submittedName>
</protein>
<dbReference type="InterPro" id="IPR023393">
    <property type="entry name" value="START-like_dom_sf"/>
</dbReference>
<dbReference type="CDD" id="cd08901">
    <property type="entry name" value="SRPBCC_CalC_Aha1-like_8"/>
    <property type="match status" value="1"/>
</dbReference>
<comment type="similarity">
    <text evidence="1">Belongs to the AHA1 family.</text>
</comment>
<dbReference type="SUPFAM" id="SSF55961">
    <property type="entry name" value="Bet v1-like"/>
    <property type="match status" value="1"/>
</dbReference>
<dbReference type="Gene3D" id="3.30.530.20">
    <property type="match status" value="1"/>
</dbReference>
<dbReference type="Proteomes" id="UP000184432">
    <property type="component" value="Unassembled WGS sequence"/>
</dbReference>